<evidence type="ECO:0000313" key="2">
    <source>
        <dbReference type="EMBL" id="NVO66001.1"/>
    </source>
</evidence>
<comment type="caution">
    <text evidence="2">The sequence shown here is derived from an EMBL/GenBank/DDBJ whole genome shotgun (WGS) entry which is preliminary data.</text>
</comment>
<organism evidence="2 3">
    <name type="scientific">Methanofollis tationis</name>
    <dbReference type="NCBI Taxonomy" id="81417"/>
    <lineage>
        <taxon>Archaea</taxon>
        <taxon>Methanobacteriati</taxon>
        <taxon>Methanobacteriota</taxon>
        <taxon>Stenosarchaea group</taxon>
        <taxon>Methanomicrobia</taxon>
        <taxon>Methanomicrobiales</taxon>
        <taxon>Methanomicrobiaceae</taxon>
        <taxon>Methanofollis</taxon>
    </lineage>
</organism>
<dbReference type="Proteomes" id="UP000570823">
    <property type="component" value="Unassembled WGS sequence"/>
</dbReference>
<dbReference type="RefSeq" id="WP_176787566.1">
    <property type="nucleotide sequence ID" value="NZ_JABXWR010000001.1"/>
</dbReference>
<evidence type="ECO:0000313" key="3">
    <source>
        <dbReference type="Proteomes" id="UP000570823"/>
    </source>
</evidence>
<evidence type="ECO:0000259" key="1">
    <source>
        <dbReference type="SMART" id="SM00933"/>
    </source>
</evidence>
<dbReference type="OrthoDB" id="148226at2157"/>
<gene>
    <name evidence="2" type="ORF">HWN36_01395</name>
</gene>
<feature type="domain" description="NurA" evidence="1">
    <location>
        <begin position="48"/>
        <end position="301"/>
    </location>
</feature>
<dbReference type="InterPro" id="IPR018977">
    <property type="entry name" value="NurA_domain"/>
</dbReference>
<protein>
    <submittedName>
        <fullName evidence="2">DNA double-strand break repair nuclease NurA</fullName>
    </submittedName>
</protein>
<dbReference type="SMART" id="SM00933">
    <property type="entry name" value="NurA"/>
    <property type="match status" value="1"/>
</dbReference>
<name>A0A7K4HL56_9EURY</name>
<proteinExistence type="predicted"/>
<dbReference type="Pfam" id="PF09376">
    <property type="entry name" value="NurA"/>
    <property type="match status" value="1"/>
</dbReference>
<dbReference type="AlphaFoldDB" id="A0A7K4HL56"/>
<sequence length="341" mass="36632">MSPVEPGDVAAVLAWMAHIRPSDLAERFAACGGFDASSYLPCPPACPGHIAAVDGSNAEVLASGSFSVAVVRAVEVTYRRGRRAHAGESPLRAFRIGPERENPAYADLYAECFDGALPARSLENEDRSEAAATLRDTLEYWVARRLAESLDAGDVLLLDGALRVGHESHRPVLMEILRKAAGRGVLVAAVTKAAAATWGNGIPLVPAAAALARRLGVAGPWYLEVPATLGDAVRHREWDFSATYVACLHPGSPHPFKVDLPVGTSPEEATRTFSALAAYADDGRVTGYPFPLFDAHRMAAITADQTEFVKQQVIGAMSGRGMTEREYQELFGDMHDEFARY</sequence>
<keyword evidence="3" id="KW-1185">Reference proteome</keyword>
<reference evidence="2 3" key="1">
    <citation type="submission" date="2020-06" db="EMBL/GenBank/DDBJ databases">
        <title>Methanofollis fontis sp. nov., a methanogen isolated from marine sediments near a cold seep at Four-Way Closure Ridge offshore southwestern Taiwan.</title>
        <authorList>
            <person name="Chen S.-C."/>
            <person name="Teng N.-H."/>
            <person name="Lin Y.-S."/>
            <person name="Lai M.-C."/>
            <person name="Chen H.-H."/>
            <person name="Wang C.-C."/>
        </authorList>
    </citation>
    <scope>NUCLEOTIDE SEQUENCE [LARGE SCALE GENOMIC DNA]</scope>
    <source>
        <strain evidence="2 3">DSM 2702</strain>
    </source>
</reference>
<accession>A0A7K4HL56</accession>
<dbReference type="EMBL" id="JABXWR010000001">
    <property type="protein sequence ID" value="NVO66001.1"/>
    <property type="molecule type" value="Genomic_DNA"/>
</dbReference>